<organism evidence="1 2">
    <name type="scientific">Colletotrichum salicis</name>
    <dbReference type="NCBI Taxonomy" id="1209931"/>
    <lineage>
        <taxon>Eukaryota</taxon>
        <taxon>Fungi</taxon>
        <taxon>Dikarya</taxon>
        <taxon>Ascomycota</taxon>
        <taxon>Pezizomycotina</taxon>
        <taxon>Sordariomycetes</taxon>
        <taxon>Hypocreomycetidae</taxon>
        <taxon>Glomerellales</taxon>
        <taxon>Glomerellaceae</taxon>
        <taxon>Colletotrichum</taxon>
        <taxon>Colletotrichum acutatum species complex</taxon>
    </lineage>
</organism>
<dbReference type="EMBL" id="JFFI01000177">
    <property type="protein sequence ID" value="KXH69024.1"/>
    <property type="molecule type" value="Genomic_DNA"/>
</dbReference>
<reference evidence="1 2" key="1">
    <citation type="submission" date="2014-02" db="EMBL/GenBank/DDBJ databases">
        <title>The genome sequence of Colletotrichum salicis CBS 607.94.</title>
        <authorList>
            <person name="Baroncelli R."/>
            <person name="Thon M.R."/>
        </authorList>
    </citation>
    <scope>NUCLEOTIDE SEQUENCE [LARGE SCALE GENOMIC DNA]</scope>
    <source>
        <strain evidence="1 2">CBS 607.94</strain>
    </source>
</reference>
<keyword evidence="2" id="KW-1185">Reference proteome</keyword>
<proteinExistence type="predicted"/>
<dbReference type="Proteomes" id="UP000070121">
    <property type="component" value="Unassembled WGS sequence"/>
</dbReference>
<dbReference type="AlphaFoldDB" id="A0A135V8H9"/>
<comment type="caution">
    <text evidence="1">The sequence shown here is derived from an EMBL/GenBank/DDBJ whole genome shotgun (WGS) entry which is preliminary data.</text>
</comment>
<dbReference type="OrthoDB" id="5062850at2759"/>
<evidence type="ECO:0000313" key="1">
    <source>
        <dbReference type="EMBL" id="KXH69024.1"/>
    </source>
</evidence>
<sequence>MSEFTKLLVCDTQGGLTFFKFPNELRNLIYKHYLQLDEGYKLNPHSNKLRTGNDKPIPLDLMYTCKRAAMEMRGLPFKHNIITFSAFCPHNFFPSQVVKEVPDAYPAFIPLVDVMKGEQLRHLTFNSRFGKTPSTFRDFVRFTLNTIKSHRSLFDNRHYEQSITRRRPRLAGGHCIMKGNIPMSQLFGLRPQNWTIPTQKDVDDMTVLSDGLETCSINCEDLYDEREPPVDLALFCYSAVGAAI</sequence>
<evidence type="ECO:0000313" key="2">
    <source>
        <dbReference type="Proteomes" id="UP000070121"/>
    </source>
</evidence>
<gene>
    <name evidence="1" type="ORF">CSAL01_07466</name>
</gene>
<name>A0A135V8H9_9PEZI</name>
<accession>A0A135V8H9</accession>
<protein>
    <submittedName>
        <fullName evidence="1">Uncharacterized protein</fullName>
    </submittedName>
</protein>